<keyword evidence="3 10" id="KW-0732">Signal</keyword>
<dbReference type="AlphaFoldDB" id="A0A3G9II52"/>
<keyword evidence="2" id="KW-0800">Toxin</keyword>
<sequence>MKILAIIFTMLLMAGCSSSQEVANNLIDEELGKENNSLFTFRNIQSGQMLHNSLDPHGRETIGWEVVPVKTPAEALVTDQSGWIMIRTPNTDQCLGTPDGRNLLRMTCNPTDKKTLFSFIPSTTGAVQIKSVLSERCFLDSKNSGLSFETGECIADITKPFEVVPQNHLWMLNPLNTESPVI</sequence>
<dbReference type="Gene3D" id="2.80.10.50">
    <property type="match status" value="1"/>
</dbReference>
<feature type="chain" id="PRO_5018098731" evidence="10">
    <location>
        <begin position="20"/>
        <end position="182"/>
    </location>
</feature>
<evidence type="ECO:0000256" key="6">
    <source>
        <dbReference type="ARBA" id="ARBA00023136"/>
    </source>
</evidence>
<gene>
    <name evidence="11" type="primary">cdtC</name>
</gene>
<evidence type="ECO:0000256" key="4">
    <source>
        <dbReference type="ARBA" id="ARBA00022734"/>
    </source>
</evidence>
<accession>A0A3G9II52</accession>
<keyword evidence="7" id="KW-0564">Palmitate</keyword>
<evidence type="ECO:0000256" key="1">
    <source>
        <dbReference type="ARBA" id="ARBA00004459"/>
    </source>
</evidence>
<keyword evidence="9" id="KW-0449">Lipoprotein</keyword>
<dbReference type="InterPro" id="IPR003558">
    <property type="entry name" value="CDtoxinA/C"/>
</dbReference>
<proteinExistence type="predicted"/>
<evidence type="ECO:0000256" key="8">
    <source>
        <dbReference type="ARBA" id="ARBA00023237"/>
    </source>
</evidence>
<dbReference type="InterPro" id="IPR035992">
    <property type="entry name" value="Ricin_B-like_lectins"/>
</dbReference>
<dbReference type="PROSITE" id="PS51257">
    <property type="entry name" value="PROKAR_LIPOPROTEIN"/>
    <property type="match status" value="1"/>
</dbReference>
<protein>
    <submittedName>
        <fullName evidence="11">Cytolethal distending toxin C subunit</fullName>
    </submittedName>
</protein>
<reference evidence="11" key="1">
    <citation type="submission" date="2018-11" db="EMBL/GenBank/DDBJ databases">
        <title>Whole cdtABC gene sequences of Providencia rustigianii strain JH-1.</title>
        <authorList>
            <person name="Hassan J."/>
            <person name="Yamasaki S."/>
        </authorList>
    </citation>
    <scope>NUCLEOTIDE SEQUENCE</scope>
    <source>
        <strain evidence="11">JH-1</strain>
    </source>
</reference>
<keyword evidence="5" id="KW-0843">Virulence</keyword>
<dbReference type="SMR" id="A0A3G9II52"/>
<comment type="subcellular location">
    <subcellularLocation>
        <location evidence="1">Cell outer membrane</location>
        <topology evidence="1">Lipid-anchor</topology>
    </subcellularLocation>
</comment>
<organism evidence="11">
    <name type="scientific">Providencia rustigianii</name>
    <dbReference type="NCBI Taxonomy" id="158850"/>
    <lineage>
        <taxon>Bacteria</taxon>
        <taxon>Pseudomonadati</taxon>
        <taxon>Pseudomonadota</taxon>
        <taxon>Gammaproteobacteria</taxon>
        <taxon>Enterobacterales</taxon>
        <taxon>Morganellaceae</taxon>
        <taxon>Providencia</taxon>
    </lineage>
</organism>
<dbReference type="EMBL" id="LC431665">
    <property type="protein sequence ID" value="BBG92289.1"/>
    <property type="molecule type" value="Genomic_DNA"/>
</dbReference>
<evidence type="ECO:0000256" key="2">
    <source>
        <dbReference type="ARBA" id="ARBA00022656"/>
    </source>
</evidence>
<evidence type="ECO:0000313" key="11">
    <source>
        <dbReference type="EMBL" id="BBG92289.1"/>
    </source>
</evidence>
<dbReference type="Pfam" id="PF03498">
    <property type="entry name" value="CDtoxinA"/>
    <property type="match status" value="1"/>
</dbReference>
<dbReference type="InterPro" id="IPR003559">
    <property type="entry name" value="CDtoxinC"/>
</dbReference>
<evidence type="ECO:0000256" key="3">
    <source>
        <dbReference type="ARBA" id="ARBA00022729"/>
    </source>
</evidence>
<evidence type="ECO:0000256" key="9">
    <source>
        <dbReference type="ARBA" id="ARBA00023288"/>
    </source>
</evidence>
<dbReference type="SUPFAM" id="SSF50370">
    <property type="entry name" value="Ricin B-like lectins"/>
    <property type="match status" value="1"/>
</dbReference>
<evidence type="ECO:0000256" key="10">
    <source>
        <dbReference type="SAM" id="SignalP"/>
    </source>
</evidence>
<name>A0A3G9II52_9GAMM</name>
<dbReference type="GO" id="GO:0090729">
    <property type="term" value="F:toxin activity"/>
    <property type="evidence" value="ECO:0007669"/>
    <property type="project" value="UniProtKB-KW"/>
</dbReference>
<feature type="signal peptide" evidence="10">
    <location>
        <begin position="1"/>
        <end position="19"/>
    </location>
</feature>
<dbReference type="GO" id="GO:0009279">
    <property type="term" value="C:cell outer membrane"/>
    <property type="evidence" value="ECO:0007669"/>
    <property type="project" value="UniProtKB-SubCell"/>
</dbReference>
<keyword evidence="8" id="KW-0998">Cell outer membrane</keyword>
<evidence type="ECO:0000256" key="7">
    <source>
        <dbReference type="ARBA" id="ARBA00023139"/>
    </source>
</evidence>
<keyword evidence="4" id="KW-0430">Lectin</keyword>
<dbReference type="PRINTS" id="PR01389">
    <property type="entry name" value="CDTOXINC"/>
</dbReference>
<dbReference type="CDD" id="cd23413">
    <property type="entry name" value="beta-trefoil_Ricin_CdtC"/>
    <property type="match status" value="1"/>
</dbReference>
<evidence type="ECO:0000256" key="5">
    <source>
        <dbReference type="ARBA" id="ARBA00023026"/>
    </source>
</evidence>
<dbReference type="RefSeq" id="WP_224051109.1">
    <property type="nucleotide sequence ID" value="NZ_AP018947.1"/>
</dbReference>
<dbReference type="GO" id="GO:0030246">
    <property type="term" value="F:carbohydrate binding"/>
    <property type="evidence" value="ECO:0007669"/>
    <property type="project" value="UniProtKB-KW"/>
</dbReference>
<dbReference type="PROSITE" id="PS50231">
    <property type="entry name" value="RICIN_B_LECTIN"/>
    <property type="match status" value="1"/>
</dbReference>
<keyword evidence="6" id="KW-0472">Membrane</keyword>